<evidence type="ECO:0000259" key="8">
    <source>
        <dbReference type="PROSITE" id="PS50885"/>
    </source>
</evidence>
<dbReference type="FunFam" id="1.10.287.950:FF:000001">
    <property type="entry name" value="Methyl-accepting chemotaxis sensory transducer"/>
    <property type="match status" value="1"/>
</dbReference>
<feature type="domain" description="HAMP" evidence="8">
    <location>
        <begin position="309"/>
        <end position="361"/>
    </location>
</feature>
<dbReference type="SUPFAM" id="SSF58104">
    <property type="entry name" value="Methyl-accepting chemotaxis protein (MCP) signaling domain"/>
    <property type="match status" value="1"/>
</dbReference>
<evidence type="ECO:0000256" key="6">
    <source>
        <dbReference type="SAM" id="Phobius"/>
    </source>
</evidence>
<dbReference type="AlphaFoldDB" id="A0A7Y0FV80"/>
<keyword evidence="10" id="KW-1185">Reference proteome</keyword>
<feature type="domain" description="Methyl-accepting transducer" evidence="7">
    <location>
        <begin position="366"/>
        <end position="595"/>
    </location>
</feature>
<organism evidence="9 10">
    <name type="scientific">Rhizobium terricola</name>
    <dbReference type="NCBI Taxonomy" id="2728849"/>
    <lineage>
        <taxon>Bacteria</taxon>
        <taxon>Pseudomonadati</taxon>
        <taxon>Pseudomonadota</taxon>
        <taxon>Alphaproteobacteria</taxon>
        <taxon>Hyphomicrobiales</taxon>
        <taxon>Rhizobiaceae</taxon>
        <taxon>Rhizobium/Agrobacterium group</taxon>
        <taxon>Rhizobium</taxon>
    </lineage>
</organism>
<dbReference type="PROSITE" id="PS50885">
    <property type="entry name" value="HAMP"/>
    <property type="match status" value="2"/>
</dbReference>
<dbReference type="CDD" id="cd06225">
    <property type="entry name" value="HAMP"/>
    <property type="match status" value="1"/>
</dbReference>
<dbReference type="PANTHER" id="PTHR43531">
    <property type="entry name" value="PROTEIN ICFG"/>
    <property type="match status" value="1"/>
</dbReference>
<dbReference type="GO" id="GO:0004888">
    <property type="term" value="F:transmembrane signaling receptor activity"/>
    <property type="evidence" value="ECO:0007669"/>
    <property type="project" value="TreeGrafter"/>
</dbReference>
<evidence type="ECO:0000256" key="2">
    <source>
        <dbReference type="ARBA" id="ARBA00022500"/>
    </source>
</evidence>
<dbReference type="InterPro" id="IPR004089">
    <property type="entry name" value="MCPsignal_dom"/>
</dbReference>
<name>A0A7Y0FV80_9HYPH</name>
<evidence type="ECO:0000256" key="3">
    <source>
        <dbReference type="ARBA" id="ARBA00029447"/>
    </source>
</evidence>
<evidence type="ECO:0000313" key="10">
    <source>
        <dbReference type="Proteomes" id="UP000541470"/>
    </source>
</evidence>
<proteinExistence type="inferred from homology"/>
<dbReference type="SMART" id="SM00283">
    <property type="entry name" value="MA"/>
    <property type="match status" value="1"/>
</dbReference>
<sequence length="623" mass="66710">MKLFNIRLGKAVPAAIGGLVLVSVTVLAISDYFGQHQLETVIDLYETERKADVYLRDLIAAQKEVELAIVSTQESLTDISATQAKDGLDDGFKLADDEAARLAKLMDRINTLSVALEAPDLVPAMKLLADRYADFHKAGIEMANAFIKGGPAEGNKLMGNFDGFSDALQKEIEATHSIVSAIVDRETSKSEADIANARAEAESMAALLAALGAILLASGAGLAFFVMRRLLAPLDRATDAMNRLADGHIDAQLAGAERSDEIGDLARAFTHFRENLIARRDAELEDKRNRERLAEIQSMNEADRIAELDRTKTAVDTVAEALDRLAHGDLTSRITRVFEGEYDRLRLNFNQSAEKLQSAMSGIANVSHEIRSSSAEMRAASDDLARRTEQQAAALEQTAAALNEITTTVSNSAAIADNASRKVSEANRRAEQSDEIVRHAIAAMGRIEESSSQIGKIIGVIDEIAFQTNLLALNAGVEAARAGEAGKGFAVVAQEVRELAQRSANAAKEITGLVARSGEAVSSGVSLVNQSGEILSLIQANVTEINSDIRAIVTGAHEQATGLSEINGAITQMDQVTQQNAAMVEQSTASAHKLAQEADDLFAQVRQFEIRASAYGTAQTRAA</sequence>
<dbReference type="CDD" id="cd11386">
    <property type="entry name" value="MCP_signal"/>
    <property type="match status" value="1"/>
</dbReference>
<dbReference type="SMART" id="SM00304">
    <property type="entry name" value="HAMP"/>
    <property type="match status" value="2"/>
</dbReference>
<dbReference type="GO" id="GO:0005886">
    <property type="term" value="C:plasma membrane"/>
    <property type="evidence" value="ECO:0007669"/>
    <property type="project" value="TreeGrafter"/>
</dbReference>
<feature type="transmembrane region" description="Helical" evidence="6">
    <location>
        <begin position="204"/>
        <end position="226"/>
    </location>
</feature>
<dbReference type="InterPro" id="IPR003660">
    <property type="entry name" value="HAMP_dom"/>
</dbReference>
<comment type="similarity">
    <text evidence="3">Belongs to the methyl-accepting chemotaxis (MCP) protein family.</text>
</comment>
<dbReference type="Proteomes" id="UP000541470">
    <property type="component" value="Unassembled WGS sequence"/>
</dbReference>
<keyword evidence="5" id="KW-0175">Coiled coil</keyword>
<keyword evidence="6" id="KW-1133">Transmembrane helix</keyword>
<evidence type="ECO:0000256" key="5">
    <source>
        <dbReference type="SAM" id="Coils"/>
    </source>
</evidence>
<dbReference type="SUPFAM" id="SSF158472">
    <property type="entry name" value="HAMP domain-like"/>
    <property type="match status" value="1"/>
</dbReference>
<evidence type="ECO:0000313" key="9">
    <source>
        <dbReference type="EMBL" id="NML73334.1"/>
    </source>
</evidence>
<dbReference type="Gene3D" id="1.10.287.950">
    <property type="entry name" value="Methyl-accepting chemotaxis protein"/>
    <property type="match status" value="1"/>
</dbReference>
<keyword evidence="4" id="KW-0807">Transducer</keyword>
<feature type="domain" description="HAMP" evidence="8">
    <location>
        <begin position="228"/>
        <end position="281"/>
    </location>
</feature>
<protein>
    <submittedName>
        <fullName evidence="9">HAMP domain-containing protein</fullName>
    </submittedName>
</protein>
<gene>
    <name evidence="9" type="ORF">HHL25_04250</name>
</gene>
<accession>A0A7Y0FV80</accession>
<evidence type="ECO:0000259" key="7">
    <source>
        <dbReference type="PROSITE" id="PS50111"/>
    </source>
</evidence>
<keyword evidence="6" id="KW-0472">Membrane</keyword>
<dbReference type="RefSeq" id="WP_169587587.1">
    <property type="nucleotide sequence ID" value="NZ_JABBGK010000001.1"/>
</dbReference>
<reference evidence="9 10" key="1">
    <citation type="submission" date="2020-04" db="EMBL/GenBank/DDBJ databases">
        <title>Rhizobium sp. S-51 isolated from soil.</title>
        <authorList>
            <person name="Dahal R.H."/>
        </authorList>
    </citation>
    <scope>NUCLEOTIDE SEQUENCE [LARGE SCALE GENOMIC DNA]</scope>
    <source>
        <strain evidence="9 10">S-51</strain>
    </source>
</reference>
<dbReference type="Gene3D" id="6.10.340.10">
    <property type="match status" value="1"/>
</dbReference>
<dbReference type="Pfam" id="PF00015">
    <property type="entry name" value="MCPsignal"/>
    <property type="match status" value="1"/>
</dbReference>
<dbReference type="GO" id="GO:0006935">
    <property type="term" value="P:chemotaxis"/>
    <property type="evidence" value="ECO:0007669"/>
    <property type="project" value="UniProtKB-KW"/>
</dbReference>
<evidence type="ECO:0000256" key="4">
    <source>
        <dbReference type="PROSITE-ProRule" id="PRU00284"/>
    </source>
</evidence>
<dbReference type="EMBL" id="JABBGK010000001">
    <property type="protein sequence ID" value="NML73334.1"/>
    <property type="molecule type" value="Genomic_DNA"/>
</dbReference>
<dbReference type="GO" id="GO:0007165">
    <property type="term" value="P:signal transduction"/>
    <property type="evidence" value="ECO:0007669"/>
    <property type="project" value="UniProtKB-KW"/>
</dbReference>
<comment type="caution">
    <text evidence="9">The sequence shown here is derived from an EMBL/GenBank/DDBJ whole genome shotgun (WGS) entry which is preliminary data.</text>
</comment>
<dbReference type="PANTHER" id="PTHR43531:SF11">
    <property type="entry name" value="METHYL-ACCEPTING CHEMOTAXIS PROTEIN 3"/>
    <property type="match status" value="1"/>
</dbReference>
<feature type="coiled-coil region" evidence="5">
    <location>
        <begin position="385"/>
        <end position="436"/>
    </location>
</feature>
<dbReference type="InterPro" id="IPR051310">
    <property type="entry name" value="MCP_chemotaxis"/>
</dbReference>
<keyword evidence="2" id="KW-0145">Chemotaxis</keyword>
<dbReference type="Pfam" id="PF00672">
    <property type="entry name" value="HAMP"/>
    <property type="match status" value="2"/>
</dbReference>
<dbReference type="PROSITE" id="PS50111">
    <property type="entry name" value="CHEMOTAXIS_TRANSDUC_2"/>
    <property type="match status" value="1"/>
</dbReference>
<evidence type="ECO:0000256" key="1">
    <source>
        <dbReference type="ARBA" id="ARBA00004370"/>
    </source>
</evidence>
<keyword evidence="6" id="KW-0812">Transmembrane</keyword>
<comment type="subcellular location">
    <subcellularLocation>
        <location evidence="1">Membrane</location>
    </subcellularLocation>
</comment>